<dbReference type="CDD" id="cd01127">
    <property type="entry name" value="TrwB_TraG_TraD_VirD4"/>
    <property type="match status" value="1"/>
</dbReference>
<dbReference type="STRING" id="31964.CMS2785"/>
<evidence type="ECO:0000259" key="7">
    <source>
        <dbReference type="Pfam" id="PF10412"/>
    </source>
</evidence>
<accession>B0RB09</accession>
<feature type="compositionally biased region" description="Basic and acidic residues" evidence="6">
    <location>
        <begin position="468"/>
        <end position="482"/>
    </location>
</feature>
<keyword evidence="9" id="KW-1185">Reference proteome</keyword>
<dbReference type="Proteomes" id="UP000001318">
    <property type="component" value="Chromosome"/>
</dbReference>
<dbReference type="Gene3D" id="3.40.50.300">
    <property type="entry name" value="P-loop containing nucleotide triphosphate hydrolases"/>
    <property type="match status" value="2"/>
</dbReference>
<feature type="domain" description="Type IV secretion system coupling protein TraD DNA-binding" evidence="7">
    <location>
        <begin position="42"/>
        <end position="377"/>
    </location>
</feature>
<protein>
    <submittedName>
        <fullName evidence="8">Conjugal trasnfer protein</fullName>
    </submittedName>
</protein>
<organism evidence="8 9">
    <name type="scientific">Clavibacter sepedonicus</name>
    <name type="common">Clavibacter michiganensis subsp. sepedonicus</name>
    <dbReference type="NCBI Taxonomy" id="31964"/>
    <lineage>
        <taxon>Bacteria</taxon>
        <taxon>Bacillati</taxon>
        <taxon>Actinomycetota</taxon>
        <taxon>Actinomycetes</taxon>
        <taxon>Micrococcales</taxon>
        <taxon>Microbacteriaceae</taxon>
        <taxon>Clavibacter</taxon>
    </lineage>
</organism>
<dbReference type="AlphaFoldDB" id="B0RB09"/>
<dbReference type="GO" id="GO:0005886">
    <property type="term" value="C:plasma membrane"/>
    <property type="evidence" value="ECO:0007669"/>
    <property type="project" value="UniProtKB-SubCell"/>
</dbReference>
<comment type="subcellular location">
    <subcellularLocation>
        <location evidence="1">Cell membrane</location>
        <topology evidence="1">Multi-pass membrane protein</topology>
    </subcellularLocation>
</comment>
<keyword evidence="2" id="KW-1003">Cell membrane</keyword>
<dbReference type="EMBL" id="AM849034">
    <property type="protein sequence ID" value="CAQ02857.1"/>
    <property type="molecule type" value="Genomic_DNA"/>
</dbReference>
<keyword evidence="4" id="KW-1133">Transmembrane helix</keyword>
<dbReference type="PANTHER" id="PTHR37937">
    <property type="entry name" value="CONJUGATIVE TRANSFER: DNA TRANSPORT"/>
    <property type="match status" value="1"/>
</dbReference>
<gene>
    <name evidence="8" type="ordered locus">CMS2785</name>
</gene>
<feature type="region of interest" description="Disordered" evidence="6">
    <location>
        <begin position="422"/>
        <end position="483"/>
    </location>
</feature>
<dbReference type="KEGG" id="cms:CMS2785"/>
<dbReference type="InterPro" id="IPR051539">
    <property type="entry name" value="T4SS-coupling_protein"/>
</dbReference>
<keyword evidence="3" id="KW-0812">Transmembrane</keyword>
<evidence type="ECO:0000256" key="2">
    <source>
        <dbReference type="ARBA" id="ARBA00022475"/>
    </source>
</evidence>
<dbReference type="eggNOG" id="COG3505">
    <property type="taxonomic scope" value="Bacteria"/>
</dbReference>
<evidence type="ECO:0000256" key="1">
    <source>
        <dbReference type="ARBA" id="ARBA00004651"/>
    </source>
</evidence>
<dbReference type="SUPFAM" id="SSF52540">
    <property type="entry name" value="P-loop containing nucleoside triphosphate hydrolases"/>
    <property type="match status" value="1"/>
</dbReference>
<evidence type="ECO:0000256" key="3">
    <source>
        <dbReference type="ARBA" id="ARBA00022692"/>
    </source>
</evidence>
<evidence type="ECO:0000256" key="4">
    <source>
        <dbReference type="ARBA" id="ARBA00022989"/>
    </source>
</evidence>
<dbReference type="InterPro" id="IPR019476">
    <property type="entry name" value="T4SS_TraD_DNA-bd"/>
</dbReference>
<evidence type="ECO:0000313" key="9">
    <source>
        <dbReference type="Proteomes" id="UP000001318"/>
    </source>
</evidence>
<sequence length="675" mass="73483">MVMPYSEEVVSGMALRDCAGHLGPRPAEFGVHGVDGTSIGFDDAMAGRHVLYLGGIGTGKTVGISALVASVRASMTADDVMVVFDTKGDYHETFHRPGDAVIAATLADEFAGQVSWNLFEEFRALPPGRLPEDEIFEMCSGLFSRLIADAGDNAYFANAARDVFTALVTAMYRESEERSNCDIRMIVGGMGTSEMHALLDRPENADLRGARHYIAKEGSNSTMATMAFMQQVIQESFRSSFGRPGDFSIRAFLRAKGARALFLEYDIASGSTLAPVFTTMLDVAMKEAMSRRRAGGRVFFVLDEFALLPELTHLSDGVNFGRSLGLRFIVGTQNVKQVQEMYGPEMAASVLSAFGSVFAFRLYDGDSRRFVGDRFGANRKLTRFDASVRGSGLREEVITGAVVEDWDLSSLGVGTCIAAIPDGPPVSGSGSRRRRRRRRPRRGRTAGQSSGEPHRAVGSIASRGARLSMRDASEQAHDREGGPMHVVPLGYIGEFEGKPNLALLDPLTSKTRHHTLAPETAQLLRSIDPTLSDQDLDEQERRLLVGYAKLGIVALIGDDAPLLALDVIPVPRVDIILDEVLDDGYRFSSGSDEPFELTEYGARFLTKADGRRTLGEIAEATRDEALADEADRAAIEEGVARTGQSFERFLMDEAYRLIAALQGRVAVTFEATERT</sequence>
<evidence type="ECO:0000256" key="5">
    <source>
        <dbReference type="ARBA" id="ARBA00023136"/>
    </source>
</evidence>
<evidence type="ECO:0000313" key="8">
    <source>
        <dbReference type="EMBL" id="CAQ02857.1"/>
    </source>
</evidence>
<keyword evidence="5" id="KW-0472">Membrane</keyword>
<name>B0RB09_CLASE</name>
<evidence type="ECO:0000256" key="6">
    <source>
        <dbReference type="SAM" id="MobiDB-lite"/>
    </source>
</evidence>
<dbReference type="Pfam" id="PF10412">
    <property type="entry name" value="TrwB_AAD_bind"/>
    <property type="match status" value="1"/>
</dbReference>
<dbReference type="InterPro" id="IPR027417">
    <property type="entry name" value="P-loop_NTPase"/>
</dbReference>
<feature type="compositionally biased region" description="Basic residues" evidence="6">
    <location>
        <begin position="431"/>
        <end position="444"/>
    </location>
</feature>
<reference evidence="8 9" key="1">
    <citation type="journal article" date="2008" name="J. Bacteriol.">
        <title>Genome of the actinomycete plant pathogen Clavibacter michiganensis subsp. sepedonicus suggests recent niche adaptation.</title>
        <authorList>
            <person name="Bentley S.D."/>
            <person name="Corton C."/>
            <person name="Brown S.E."/>
            <person name="Barron A."/>
            <person name="Clark L."/>
            <person name="Doggett J."/>
            <person name="Harris B."/>
            <person name="Ormond D."/>
            <person name="Quail M.A."/>
            <person name="May G."/>
            <person name="Francis D."/>
            <person name="Knudson D."/>
            <person name="Parkhill J."/>
            <person name="Ishimaru C.A."/>
        </authorList>
    </citation>
    <scope>NUCLEOTIDE SEQUENCE [LARGE SCALE GENOMIC DNA]</scope>
    <source>
        <strain evidence="9">ATCC 33113 / DSM 20744 / JCM 9667 / LMG 2889 / ICMP 2535 / C-1</strain>
    </source>
</reference>
<dbReference type="HOGENOM" id="CLU_406941_0_0_11"/>
<dbReference type="PANTHER" id="PTHR37937:SF1">
    <property type="entry name" value="CONJUGATIVE TRANSFER: DNA TRANSPORT"/>
    <property type="match status" value="1"/>
</dbReference>
<proteinExistence type="predicted"/>